<evidence type="ECO:0000259" key="1">
    <source>
        <dbReference type="Pfam" id="PF22322"/>
    </source>
</evidence>
<dbReference type="Proteomes" id="UP000468581">
    <property type="component" value="Unassembled WGS sequence"/>
</dbReference>
<dbReference type="InterPro" id="IPR054246">
    <property type="entry name" value="DUF6973"/>
</dbReference>
<reference evidence="2 3" key="1">
    <citation type="submission" date="2020-01" db="EMBL/GenBank/DDBJ databases">
        <title>Leptobacterium flavescens.</title>
        <authorList>
            <person name="Wang G."/>
        </authorList>
    </citation>
    <scope>NUCLEOTIDE SEQUENCE [LARGE SCALE GENOMIC DNA]</scope>
    <source>
        <strain evidence="2 3">KCTC 22160</strain>
    </source>
</reference>
<gene>
    <name evidence="2" type="ORF">GWK08_06760</name>
</gene>
<proteinExistence type="predicted"/>
<evidence type="ECO:0000313" key="2">
    <source>
        <dbReference type="EMBL" id="NER13132.1"/>
    </source>
</evidence>
<protein>
    <recommendedName>
        <fullName evidence="1">DUF6973 domain-containing protein</fullName>
    </recommendedName>
</protein>
<keyword evidence="3" id="KW-1185">Reference proteome</keyword>
<accession>A0A6P0UKQ8</accession>
<name>A0A6P0UKQ8_9FLAO</name>
<comment type="caution">
    <text evidence="2">The sequence shown here is derived from an EMBL/GenBank/DDBJ whole genome shotgun (WGS) entry which is preliminary data.</text>
</comment>
<sequence length="167" mass="19621">MNAWKLIKSLNKTQLKSLFFMFLRRPHYIYPTFRATSACYRICGKNFPGKHQLNGPENAFRHALWNILIAKATMKWIWIGNKAEKAGRWAEKITDWHEEFAPNSDLAKAMDLHNNRIGRELFLKWLNENKGLSNTFIVDELKEMLPQSRKITSVGDIEKQTQHLIHL</sequence>
<dbReference type="EMBL" id="JAABOO010000001">
    <property type="protein sequence ID" value="NER13132.1"/>
    <property type="molecule type" value="Genomic_DNA"/>
</dbReference>
<organism evidence="2 3">
    <name type="scientific">Leptobacterium flavescens</name>
    <dbReference type="NCBI Taxonomy" id="472055"/>
    <lineage>
        <taxon>Bacteria</taxon>
        <taxon>Pseudomonadati</taxon>
        <taxon>Bacteroidota</taxon>
        <taxon>Flavobacteriia</taxon>
        <taxon>Flavobacteriales</taxon>
        <taxon>Flavobacteriaceae</taxon>
        <taxon>Leptobacterium</taxon>
    </lineage>
</organism>
<dbReference type="AlphaFoldDB" id="A0A6P0UKQ8"/>
<dbReference type="Pfam" id="PF22322">
    <property type="entry name" value="DUF6973"/>
    <property type="match status" value="1"/>
</dbReference>
<feature type="domain" description="DUF6973" evidence="1">
    <location>
        <begin position="20"/>
        <end position="147"/>
    </location>
</feature>
<dbReference type="RefSeq" id="WP_163606132.1">
    <property type="nucleotide sequence ID" value="NZ_JAABOO010000001.1"/>
</dbReference>
<evidence type="ECO:0000313" key="3">
    <source>
        <dbReference type="Proteomes" id="UP000468581"/>
    </source>
</evidence>